<evidence type="ECO:0000259" key="2">
    <source>
        <dbReference type="Pfam" id="PF10022"/>
    </source>
</evidence>
<evidence type="ECO:0000313" key="4">
    <source>
        <dbReference type="Proteomes" id="UP000636960"/>
    </source>
</evidence>
<feature type="domain" description="DUF2264" evidence="2">
    <location>
        <begin position="12"/>
        <end position="352"/>
    </location>
</feature>
<proteinExistence type="predicted"/>
<dbReference type="RefSeq" id="WP_239162449.1">
    <property type="nucleotide sequence ID" value="NZ_BOMV01000006.1"/>
</dbReference>
<dbReference type="InterPro" id="IPR049349">
    <property type="entry name" value="DUF2264_N"/>
</dbReference>
<gene>
    <name evidence="3" type="ORF">Ari01nite_07220</name>
</gene>
<feature type="region of interest" description="Disordered" evidence="1">
    <location>
        <begin position="605"/>
        <end position="676"/>
    </location>
</feature>
<dbReference type="PANTHER" id="PTHR35339:SF4">
    <property type="entry name" value="LINALOOL DEHYDRATASE_ISOMERASE DOMAIN-CONTAINING PROTEIN"/>
    <property type="match status" value="1"/>
</dbReference>
<sequence>MTDESPYTGYRRADWERTADEMLRAVRPYARADHALIDLPGAAGAYGRDSDGLEGFARTFLLAAIRLRGSGGADPDGVAEWYADGLRAGPDAWPRPDRLDQAKVEAAGIALGLHLSRPWLWDRFDDRDRERLADWLGAVVGKPFPPINWVWFQLVVEAFLREVGGPWSADDVASGLAVHESLYRTGGWYSDGPERAYDHYNGWALQMYPLLWAGMAGDMCPAGLVPVWRERLARFLDDAVHLVGADGAPLLQGRSLIYRFAAAAPFWVGAITGATNLSPGLTRRACSGMLRYFREHGAPDERGLLNLGWHREWPAMKQSYSGPGSPYWASKGMLGLLLPEGHPVWTATEEPLPVERGDFVRSIIAPGWQLSGVRADGVVRVINHGTDHAVEGDQRTDSPLYARLGYSTATFPTSHDNSVSLIRDGVRSERAGFTGGVRPAEPEYSEAEFSDARGGISAARGGISEARSGAGIGGAVGLSRGRVRWVTPGPAEADHGSGRSGTVVEGPMLTVASVVRGAVEVRIAVVEEPAADTVLEFAGWPTTGLTSLVVPLTGFDHPITSEEHTSSPLADDVRVPLLRTAGPPQARRIYAAAVVLAGGSLPAFPEVRDQPAPPENAVHPDPDSRPAPGPATAHRLPETVIVEWPDGERSRVDLAAPLGAAETAHDSSRGPAGRSC</sequence>
<dbReference type="PANTHER" id="PTHR35339">
    <property type="entry name" value="LINALOOL DEHYDRATASE_ISOMERASE DOMAIN-CONTAINING PROTEIN"/>
    <property type="match status" value="1"/>
</dbReference>
<dbReference type="AlphaFoldDB" id="A0A919JTS9"/>
<reference evidence="3" key="1">
    <citation type="submission" date="2021-01" db="EMBL/GenBank/DDBJ databases">
        <title>Whole genome shotgun sequence of Actinoplanes rishiriensis NBRC 108556.</title>
        <authorList>
            <person name="Komaki H."/>
            <person name="Tamura T."/>
        </authorList>
    </citation>
    <scope>NUCLEOTIDE SEQUENCE</scope>
    <source>
        <strain evidence="3">NBRC 108556</strain>
    </source>
</reference>
<organism evidence="3 4">
    <name type="scientific">Paractinoplanes rishiriensis</name>
    <dbReference type="NCBI Taxonomy" id="1050105"/>
    <lineage>
        <taxon>Bacteria</taxon>
        <taxon>Bacillati</taxon>
        <taxon>Actinomycetota</taxon>
        <taxon>Actinomycetes</taxon>
        <taxon>Micromonosporales</taxon>
        <taxon>Micromonosporaceae</taxon>
        <taxon>Paractinoplanes</taxon>
    </lineage>
</organism>
<accession>A0A919JTS9</accession>
<dbReference type="Pfam" id="PF10022">
    <property type="entry name" value="DUF2264"/>
    <property type="match status" value="1"/>
</dbReference>
<name>A0A919JTS9_9ACTN</name>
<comment type="caution">
    <text evidence="3">The sequence shown here is derived from an EMBL/GenBank/DDBJ whole genome shotgun (WGS) entry which is preliminary data.</text>
</comment>
<evidence type="ECO:0000256" key="1">
    <source>
        <dbReference type="SAM" id="MobiDB-lite"/>
    </source>
</evidence>
<dbReference type="InterPro" id="IPR016624">
    <property type="entry name" value="UCP014753"/>
</dbReference>
<keyword evidence="4" id="KW-1185">Reference proteome</keyword>
<evidence type="ECO:0000313" key="3">
    <source>
        <dbReference type="EMBL" id="GIE93257.1"/>
    </source>
</evidence>
<dbReference type="EMBL" id="BOMV01000006">
    <property type="protein sequence ID" value="GIE93257.1"/>
    <property type="molecule type" value="Genomic_DNA"/>
</dbReference>
<protein>
    <recommendedName>
        <fullName evidence="2">DUF2264 domain-containing protein</fullName>
    </recommendedName>
</protein>
<dbReference type="Proteomes" id="UP000636960">
    <property type="component" value="Unassembled WGS sequence"/>
</dbReference>